<comment type="subcellular location">
    <subcellularLocation>
        <location evidence="1">Membrane</location>
    </subcellularLocation>
</comment>
<dbReference type="PANTHER" id="PTHR14948">
    <property type="entry name" value="NG5"/>
    <property type="match status" value="1"/>
</dbReference>
<dbReference type="GO" id="GO:0016020">
    <property type="term" value="C:membrane"/>
    <property type="evidence" value="ECO:0007669"/>
    <property type="project" value="UniProtKB-SubCell"/>
</dbReference>
<accession>A0AAV2ZW25</accession>
<gene>
    <name evidence="7" type="ORF">GDO54_003218</name>
</gene>
<proteinExistence type="inferred from homology"/>
<dbReference type="Pfam" id="PF04505">
    <property type="entry name" value="CD225"/>
    <property type="match status" value="1"/>
</dbReference>
<evidence type="ECO:0000256" key="5">
    <source>
        <dbReference type="ARBA" id="ARBA00023136"/>
    </source>
</evidence>
<keyword evidence="8" id="KW-1185">Reference proteome</keyword>
<feature type="transmembrane region" description="Helical" evidence="6">
    <location>
        <begin position="9"/>
        <end position="33"/>
    </location>
</feature>
<dbReference type="Proteomes" id="UP001181693">
    <property type="component" value="Unassembled WGS sequence"/>
</dbReference>
<name>A0AAV2ZW25_PYXAD</name>
<evidence type="ECO:0000256" key="3">
    <source>
        <dbReference type="ARBA" id="ARBA00022692"/>
    </source>
</evidence>
<dbReference type="InterPro" id="IPR007593">
    <property type="entry name" value="CD225/Dispanin_fam"/>
</dbReference>
<evidence type="ECO:0000313" key="7">
    <source>
        <dbReference type="EMBL" id="DBA15750.1"/>
    </source>
</evidence>
<evidence type="ECO:0000256" key="1">
    <source>
        <dbReference type="ARBA" id="ARBA00004370"/>
    </source>
</evidence>
<comment type="caution">
    <text evidence="7">The sequence shown here is derived from an EMBL/GenBank/DDBJ whole genome shotgun (WGS) entry which is preliminary data.</text>
</comment>
<evidence type="ECO:0000313" key="8">
    <source>
        <dbReference type="Proteomes" id="UP001181693"/>
    </source>
</evidence>
<sequence>MADSRNKDYLVWSIFSLVCCFCPIGVAALLFSIKSRDANNKNEADVAAKYSRIAFYLNIAALVLGIIMIIVFTAITISARQQK</sequence>
<protein>
    <submittedName>
        <fullName evidence="7">Uncharacterized protein</fullName>
    </submittedName>
</protein>
<reference evidence="7" key="1">
    <citation type="thesis" date="2020" institute="ProQuest LLC" country="789 East Eisenhower Parkway, Ann Arbor, MI, USA">
        <title>Comparative Genomics and Chromosome Evolution.</title>
        <authorList>
            <person name="Mudd A.B."/>
        </authorList>
    </citation>
    <scope>NUCLEOTIDE SEQUENCE</scope>
    <source>
        <strain evidence="7">1538</strain>
        <tissue evidence="7">Blood</tissue>
    </source>
</reference>
<evidence type="ECO:0000256" key="4">
    <source>
        <dbReference type="ARBA" id="ARBA00022989"/>
    </source>
</evidence>
<evidence type="ECO:0000256" key="2">
    <source>
        <dbReference type="ARBA" id="ARBA00006843"/>
    </source>
</evidence>
<keyword evidence="4 6" id="KW-1133">Transmembrane helix</keyword>
<comment type="similarity">
    <text evidence="2">Belongs to the CD225/Dispanin family.</text>
</comment>
<feature type="transmembrane region" description="Helical" evidence="6">
    <location>
        <begin position="53"/>
        <end position="77"/>
    </location>
</feature>
<dbReference type="InterPro" id="IPR051423">
    <property type="entry name" value="CD225/Dispanin"/>
</dbReference>
<keyword evidence="3 6" id="KW-0812">Transmembrane</keyword>
<keyword evidence="5 6" id="KW-0472">Membrane</keyword>
<evidence type="ECO:0000256" key="6">
    <source>
        <dbReference type="SAM" id="Phobius"/>
    </source>
</evidence>
<dbReference type="EMBL" id="DYDO01000011">
    <property type="protein sequence ID" value="DBA15750.1"/>
    <property type="molecule type" value="Genomic_DNA"/>
</dbReference>
<organism evidence="7 8">
    <name type="scientific">Pyxicephalus adspersus</name>
    <name type="common">African bullfrog</name>
    <dbReference type="NCBI Taxonomy" id="30357"/>
    <lineage>
        <taxon>Eukaryota</taxon>
        <taxon>Metazoa</taxon>
        <taxon>Chordata</taxon>
        <taxon>Craniata</taxon>
        <taxon>Vertebrata</taxon>
        <taxon>Euteleostomi</taxon>
        <taxon>Amphibia</taxon>
        <taxon>Batrachia</taxon>
        <taxon>Anura</taxon>
        <taxon>Neobatrachia</taxon>
        <taxon>Ranoidea</taxon>
        <taxon>Pyxicephalidae</taxon>
        <taxon>Pyxicephalinae</taxon>
        <taxon>Pyxicephalus</taxon>
    </lineage>
</organism>
<dbReference type="PANTHER" id="PTHR14948:SF46">
    <property type="entry name" value="DISPANIN SUBFAMILY A MEMBER 2B-LIKE-RELATED"/>
    <property type="match status" value="1"/>
</dbReference>
<dbReference type="AlphaFoldDB" id="A0AAV2ZW25"/>